<feature type="transmembrane region" description="Helical" evidence="6">
    <location>
        <begin position="199"/>
        <end position="217"/>
    </location>
</feature>
<evidence type="ECO:0000256" key="3">
    <source>
        <dbReference type="ARBA" id="ARBA00022692"/>
    </source>
</evidence>
<feature type="transmembrane region" description="Helical" evidence="6">
    <location>
        <begin position="6"/>
        <end position="28"/>
    </location>
</feature>
<gene>
    <name evidence="8" type="ORF">AWU65_02205</name>
</gene>
<proteinExistence type="inferred from homology"/>
<sequence>MGPENLTLWIAFAAGFLSFISPCCLPLYPSYISYITGISVKELKDGKGIMQKKAFAHTICFMLGFSVIFFALGLSASLVGDLFSNNRELIQKLGGLLVIVMGLIMLGVIQLQILMKDRKFQFKHKPSGYLGSILVGLSFSAGWTPCIGPILSAVLAMGVTNPEKAVGYISAYTLGFGIPFLIMAFFIGRLKWISKYSSLMMKIGGAMMVLTGILLYTDQMTKITIWLIGLYGGFTGF</sequence>
<keyword evidence="9" id="KW-1185">Reference proteome</keyword>
<evidence type="ECO:0000256" key="4">
    <source>
        <dbReference type="ARBA" id="ARBA00022989"/>
    </source>
</evidence>
<comment type="similarity">
    <text evidence="2">Belongs to the DsbD family.</text>
</comment>
<dbReference type="PANTHER" id="PTHR31272">
    <property type="entry name" value="CYTOCHROME C-TYPE BIOGENESIS PROTEIN HI_1454-RELATED"/>
    <property type="match status" value="1"/>
</dbReference>
<keyword evidence="4 6" id="KW-1133">Transmembrane helix</keyword>
<evidence type="ECO:0000256" key="5">
    <source>
        <dbReference type="ARBA" id="ARBA00023136"/>
    </source>
</evidence>
<reference evidence="8" key="1">
    <citation type="journal article" date="2016" name="Genome Announc.">
        <title>Draft genomes of two strains of Paenibacillus glucanolyticus with capability to degrade lignocellulose.</title>
        <authorList>
            <person name="Mathews S.L."/>
            <person name="Pawlak J."/>
            <person name="Grunden A.M."/>
        </authorList>
    </citation>
    <scope>NUCLEOTIDE SEQUENCE [LARGE SCALE GENOMIC DNA]</scope>
    <source>
        <strain evidence="8">SLM1</strain>
    </source>
</reference>
<dbReference type="Pfam" id="PF02683">
    <property type="entry name" value="DsbD_TM"/>
    <property type="match status" value="1"/>
</dbReference>
<organism evidence="8 9">
    <name type="scientific">Paenibacillus glucanolyticus</name>
    <dbReference type="NCBI Taxonomy" id="59843"/>
    <lineage>
        <taxon>Bacteria</taxon>
        <taxon>Bacillati</taxon>
        <taxon>Bacillota</taxon>
        <taxon>Bacilli</taxon>
        <taxon>Bacillales</taxon>
        <taxon>Paenibacillaceae</taxon>
        <taxon>Paenibacillus</taxon>
    </lineage>
</organism>
<dbReference type="PANTHER" id="PTHR31272:SF4">
    <property type="entry name" value="CYTOCHROME C-TYPE BIOGENESIS PROTEIN HI_1454-RELATED"/>
    <property type="match status" value="1"/>
</dbReference>
<feature type="domain" description="Cytochrome C biogenesis protein transmembrane" evidence="7">
    <location>
        <begin position="7"/>
        <end position="211"/>
    </location>
</feature>
<keyword evidence="3 6" id="KW-0812">Transmembrane</keyword>
<feature type="transmembrane region" description="Helical" evidence="6">
    <location>
        <begin position="165"/>
        <end position="187"/>
    </location>
</feature>
<evidence type="ECO:0000259" key="7">
    <source>
        <dbReference type="Pfam" id="PF02683"/>
    </source>
</evidence>
<accession>A0A163GAL5</accession>
<evidence type="ECO:0000256" key="6">
    <source>
        <dbReference type="SAM" id="Phobius"/>
    </source>
</evidence>
<dbReference type="OrthoDB" id="9803065at2"/>
<feature type="transmembrane region" description="Helical" evidence="6">
    <location>
        <begin position="94"/>
        <end position="115"/>
    </location>
</feature>
<dbReference type="EMBL" id="LWMH01000001">
    <property type="protein sequence ID" value="KZS44825.1"/>
    <property type="molecule type" value="Genomic_DNA"/>
</dbReference>
<comment type="subcellular location">
    <subcellularLocation>
        <location evidence="1">Membrane</location>
        <topology evidence="1">Multi-pass membrane protein</topology>
    </subcellularLocation>
</comment>
<evidence type="ECO:0000256" key="2">
    <source>
        <dbReference type="ARBA" id="ARBA00006143"/>
    </source>
</evidence>
<name>A0A163GAL5_9BACL</name>
<dbReference type="GO" id="GO:0017004">
    <property type="term" value="P:cytochrome complex assembly"/>
    <property type="evidence" value="ECO:0007669"/>
    <property type="project" value="InterPro"/>
</dbReference>
<comment type="caution">
    <text evidence="8">The sequence shown here is derived from an EMBL/GenBank/DDBJ whole genome shotgun (WGS) entry which is preliminary data.</text>
</comment>
<feature type="transmembrane region" description="Helical" evidence="6">
    <location>
        <begin position="54"/>
        <end position="74"/>
    </location>
</feature>
<evidence type="ECO:0000313" key="9">
    <source>
        <dbReference type="Proteomes" id="UP000076796"/>
    </source>
</evidence>
<dbReference type="Proteomes" id="UP000076796">
    <property type="component" value="Unassembled WGS sequence"/>
</dbReference>
<dbReference type="RefSeq" id="WP_028407064.1">
    <property type="nucleotide sequence ID" value="NZ_JBCMWP010000019.1"/>
</dbReference>
<dbReference type="InterPro" id="IPR051790">
    <property type="entry name" value="Cytochrome_c-biogenesis_DsbD"/>
</dbReference>
<keyword evidence="5 6" id="KW-0472">Membrane</keyword>
<feature type="transmembrane region" description="Helical" evidence="6">
    <location>
        <begin position="127"/>
        <end position="159"/>
    </location>
</feature>
<protein>
    <submittedName>
        <fullName evidence="8">Cytochrome C biogenesis protein CcdA</fullName>
    </submittedName>
</protein>
<dbReference type="AlphaFoldDB" id="A0A163GAL5"/>
<evidence type="ECO:0000256" key="1">
    <source>
        <dbReference type="ARBA" id="ARBA00004141"/>
    </source>
</evidence>
<dbReference type="InterPro" id="IPR003834">
    <property type="entry name" value="Cyt_c_assmbl_TM_dom"/>
</dbReference>
<dbReference type="GO" id="GO:0016020">
    <property type="term" value="C:membrane"/>
    <property type="evidence" value="ECO:0007669"/>
    <property type="project" value="UniProtKB-SubCell"/>
</dbReference>
<evidence type="ECO:0000313" key="8">
    <source>
        <dbReference type="EMBL" id="KZS44825.1"/>
    </source>
</evidence>